<keyword evidence="4" id="KW-1185">Reference proteome</keyword>
<feature type="chain" id="PRO_5045460965" evidence="2">
    <location>
        <begin position="23"/>
        <end position="566"/>
    </location>
</feature>
<sequence length="566" mass="59646">MLRRRLSTFVFTGAFTGLMALAGAGALAQAEAERQVDAALERLRASFGPDARLTVGLRQVDPVTGRTRLGNLVIAAPQERLAMAELLLQDVTESRLGHAEAREVVLQTDIGGDNDRMELSRLVLGGIPLPAPGTALSLANFELGELEAEGLRGTAKSGTLVVGRATAQGYAPGVLGMAQVEGVDFQGEGKQAPSFRLGRAAVQSLVMPVMDGSTPPDPRQFTVQSLTLEGAALRAPDEQVDLEVGRFALRDWIPGRLAELALEGTRIGAPFGPLGQGDMRIGRVAASGIDGATTLAAILDGVQPPDPVPGTPQRFTVEGVTAATGGQPMFQLGRIALDGAVEAGGRLVGGMAFEGLRVTLPPGTAAWLEQIGYRAIAGGIELRAAMQREGGAMEIEPFRIAWDEAGTLTLRSELDGMPIPQAGQVKDDEAYMQQLMQARLRSLTLSYRDQGLLGRAIAWQARQQRMPEERLREQMAQMALAMPVPGGGRPTPPAGPARKGAPAAAAPQADPLLELRQALASFIRQPRELEISLRPPQPVGFGEMAALGALGPVESARRLGLSAVAR</sequence>
<protein>
    <submittedName>
        <fullName evidence="3">Uncharacterized protein</fullName>
    </submittedName>
</protein>
<feature type="compositionally biased region" description="Low complexity" evidence="1">
    <location>
        <begin position="496"/>
        <end position="507"/>
    </location>
</feature>
<dbReference type="Proteomes" id="UP000787635">
    <property type="component" value="Unassembled WGS sequence"/>
</dbReference>
<dbReference type="RefSeq" id="WP_168033532.1">
    <property type="nucleotide sequence ID" value="NZ_JAAVNE010000034.1"/>
</dbReference>
<accession>A0ABX1EAT8</accession>
<keyword evidence="2" id="KW-0732">Signal</keyword>
<evidence type="ECO:0000256" key="1">
    <source>
        <dbReference type="SAM" id="MobiDB-lite"/>
    </source>
</evidence>
<feature type="region of interest" description="Disordered" evidence="1">
    <location>
        <begin position="484"/>
        <end position="507"/>
    </location>
</feature>
<feature type="signal peptide" evidence="2">
    <location>
        <begin position="1"/>
        <end position="22"/>
    </location>
</feature>
<name>A0ABX1EAT8_9PROT</name>
<organism evidence="3 4">
    <name type="scientific">Falsiroseomonas selenitidurans</name>
    <dbReference type="NCBI Taxonomy" id="2716335"/>
    <lineage>
        <taxon>Bacteria</taxon>
        <taxon>Pseudomonadati</taxon>
        <taxon>Pseudomonadota</taxon>
        <taxon>Alphaproteobacteria</taxon>
        <taxon>Acetobacterales</taxon>
        <taxon>Roseomonadaceae</taxon>
        <taxon>Falsiroseomonas</taxon>
    </lineage>
</organism>
<gene>
    <name evidence="3" type="ORF">HEQ75_18730</name>
</gene>
<reference evidence="3 4" key="1">
    <citation type="submission" date="2020-03" db="EMBL/GenBank/DDBJ databases">
        <title>Roseomonas selenitidurans sp. nov. isolated from urban soil.</title>
        <authorList>
            <person name="Liu H."/>
        </authorList>
    </citation>
    <scope>NUCLEOTIDE SEQUENCE [LARGE SCALE GENOMIC DNA]</scope>
    <source>
        <strain evidence="3 4">BU-1</strain>
    </source>
</reference>
<evidence type="ECO:0000256" key="2">
    <source>
        <dbReference type="SAM" id="SignalP"/>
    </source>
</evidence>
<dbReference type="EMBL" id="JAAVNE010000034">
    <property type="protein sequence ID" value="NKC32907.1"/>
    <property type="molecule type" value="Genomic_DNA"/>
</dbReference>
<proteinExistence type="predicted"/>
<comment type="caution">
    <text evidence="3">The sequence shown here is derived from an EMBL/GenBank/DDBJ whole genome shotgun (WGS) entry which is preliminary data.</text>
</comment>
<evidence type="ECO:0000313" key="3">
    <source>
        <dbReference type="EMBL" id="NKC32907.1"/>
    </source>
</evidence>
<evidence type="ECO:0000313" key="4">
    <source>
        <dbReference type="Proteomes" id="UP000787635"/>
    </source>
</evidence>